<feature type="region of interest" description="Disordered" evidence="1">
    <location>
        <begin position="1"/>
        <end position="92"/>
    </location>
</feature>
<dbReference type="KEGG" id="vg:19685917"/>
<dbReference type="Pfam" id="PF17570">
    <property type="entry name" value="T7-like_gp67"/>
    <property type="match status" value="1"/>
</dbReference>
<dbReference type="OrthoDB" id="22390at10239"/>
<dbReference type="InterPro" id="IPR020134">
    <property type="entry name" value="Phage_T7-like_6.7"/>
</dbReference>
<accession>A0A059VF13</accession>
<protein>
    <submittedName>
        <fullName evidence="2">Uncharacterized protein</fullName>
    </submittedName>
</protein>
<feature type="compositionally biased region" description="Basic and acidic residues" evidence="1">
    <location>
        <begin position="51"/>
        <end position="63"/>
    </location>
</feature>
<proteinExistence type="predicted"/>
<keyword evidence="3" id="KW-1185">Reference proteome</keyword>
<evidence type="ECO:0000313" key="2">
    <source>
        <dbReference type="EMBL" id="AHZ95009.1"/>
    </source>
</evidence>
<evidence type="ECO:0000313" key="3">
    <source>
        <dbReference type="Proteomes" id="UP000204268"/>
    </source>
</evidence>
<sequence>MTMCFKSKVKTPKTNPDSLKAPEPVLIEEPKGVDFGASEDDQSTETGTDSLKVKKDSTSDKGDGSTTATAKDTGMGKTISAPVKRAMKKVTK</sequence>
<organism evidence="2 3">
    <name type="scientific">Pseudomonas phage phiPSA2</name>
    <dbReference type="NCBI Taxonomy" id="1500756"/>
    <lineage>
        <taxon>Viruses</taxon>
        <taxon>Duplodnaviria</taxon>
        <taxon>Heunggongvirae</taxon>
        <taxon>Uroviricota</taxon>
        <taxon>Caudoviricetes</taxon>
        <taxon>Autographivirales</taxon>
        <taxon>Autotranscriptaviridae</taxon>
        <taxon>Studiervirinae</taxon>
        <taxon>Ghunavirus</taxon>
        <taxon>Ghunavirus PSA2</taxon>
    </lineage>
</organism>
<evidence type="ECO:0000256" key="1">
    <source>
        <dbReference type="SAM" id="MobiDB-lite"/>
    </source>
</evidence>
<gene>
    <name evidence="2" type="ORF">phiPSA2_29</name>
</gene>
<dbReference type="RefSeq" id="YP_009043257.1">
    <property type="nucleotide sequence ID" value="NC_024362.1"/>
</dbReference>
<dbReference type="EMBL" id="KJ507099">
    <property type="protein sequence ID" value="AHZ95009.1"/>
    <property type="molecule type" value="Genomic_DNA"/>
</dbReference>
<name>A0A059VF13_9CAUD</name>
<reference evidence="2 3" key="1">
    <citation type="journal article" date="2014" name="J. Basic Microbiol.">
        <title>Isolation and partial characterization of bacteriophages infecting Pseudomonas syringae pv. actinidiae, causal agent of kiwifruit bacterial canker.</title>
        <authorList>
            <person name="Di Lallo G."/>
            <person name="Evangelisti M."/>
            <person name="Mancuso F."/>
            <person name="Ferrante P."/>
            <person name="Marcelletti S."/>
            <person name="Tinari A."/>
            <person name="Superti F."/>
            <person name="Migliore L."/>
            <person name="D'Addabbo P."/>
            <person name="Frezza D."/>
            <person name="Scortichini M."/>
            <person name="Thaller M.C."/>
        </authorList>
    </citation>
    <scope>NUCLEOTIDE SEQUENCE [LARGE SCALE GENOMIC DNA]</scope>
</reference>
<dbReference type="GeneID" id="19685917"/>
<dbReference type="Proteomes" id="UP000204268">
    <property type="component" value="Segment"/>
</dbReference>